<accession>A0AAD5Q3B5</accession>
<comment type="subcellular location">
    <subcellularLocation>
        <location evidence="1">Nucleus</location>
    </subcellularLocation>
</comment>
<dbReference type="GO" id="GO:0005634">
    <property type="term" value="C:nucleus"/>
    <property type="evidence" value="ECO:0007669"/>
    <property type="project" value="UniProtKB-SubCell"/>
</dbReference>
<name>A0AAD5Q3B5_PYTIN</name>
<keyword evidence="4" id="KW-0862">Zinc</keyword>
<evidence type="ECO:0000256" key="4">
    <source>
        <dbReference type="ARBA" id="ARBA00022833"/>
    </source>
</evidence>
<dbReference type="SUPFAM" id="SSF53098">
    <property type="entry name" value="Ribonuclease H-like"/>
    <property type="match status" value="1"/>
</dbReference>
<keyword evidence="7" id="KW-1185">Reference proteome</keyword>
<evidence type="ECO:0000256" key="3">
    <source>
        <dbReference type="ARBA" id="ARBA00022771"/>
    </source>
</evidence>
<sequence length="371" mass="43197">MRPVSTVEDHGLVAILRYVTEDICKVKMGVPKRNTVRDRIVHLAEDQRHKLRDLLEKEFINDLSIAELHADDDRFAENEVIIARLQEDAVVAVEEHVETEMRDRPSSVEALTYVRTIVGEFRDLAVYFHRSSKGKSYLMQLQRKSGKSTPLTTIVDCPTRWNSTYDMIERLFELKDYLSRFFTHLGTPEGKEEFKDVKRRDPIGEEKWCVVDGLRTLLKPFMAVTSIENKLEEENLFGIHASPVPPYIEKLQDTRRTMLRLFRERFEQVKRDLLWTTYLNPRFPKVPVFSAQEEQDAFDRIVNELVDMAEGQPCTPDPQVGLISPDPTPQKEDAELLNDIFFYRQSESAPASQLEFGLRQRLHAEFLLIDN</sequence>
<evidence type="ECO:0000256" key="1">
    <source>
        <dbReference type="ARBA" id="ARBA00004123"/>
    </source>
</evidence>
<dbReference type="InterPro" id="IPR012337">
    <property type="entry name" value="RNaseH-like_sf"/>
</dbReference>
<dbReference type="PANTHER" id="PTHR46481:SF10">
    <property type="entry name" value="ZINC FINGER BED DOMAIN-CONTAINING PROTEIN 39"/>
    <property type="match status" value="1"/>
</dbReference>
<evidence type="ECO:0000313" key="6">
    <source>
        <dbReference type="EMBL" id="KAJ0391448.1"/>
    </source>
</evidence>
<gene>
    <name evidence="6" type="ORF">P43SY_007253</name>
</gene>
<reference evidence="6" key="1">
    <citation type="submission" date="2021-12" db="EMBL/GenBank/DDBJ databases">
        <title>Prjna785345.</title>
        <authorList>
            <person name="Rujirawat T."/>
            <person name="Krajaejun T."/>
        </authorList>
    </citation>
    <scope>NUCLEOTIDE SEQUENCE</scope>
    <source>
        <strain evidence="6">Pi057C3</strain>
    </source>
</reference>
<proteinExistence type="predicted"/>
<organism evidence="6 7">
    <name type="scientific">Pythium insidiosum</name>
    <name type="common">Pythiosis disease agent</name>
    <dbReference type="NCBI Taxonomy" id="114742"/>
    <lineage>
        <taxon>Eukaryota</taxon>
        <taxon>Sar</taxon>
        <taxon>Stramenopiles</taxon>
        <taxon>Oomycota</taxon>
        <taxon>Peronosporomycetes</taxon>
        <taxon>Pythiales</taxon>
        <taxon>Pythiaceae</taxon>
        <taxon>Pythium</taxon>
    </lineage>
</organism>
<evidence type="ECO:0000313" key="7">
    <source>
        <dbReference type="Proteomes" id="UP001209570"/>
    </source>
</evidence>
<dbReference type="InterPro" id="IPR052035">
    <property type="entry name" value="ZnF_BED_domain_contain"/>
</dbReference>
<dbReference type="Proteomes" id="UP001209570">
    <property type="component" value="Unassembled WGS sequence"/>
</dbReference>
<comment type="caution">
    <text evidence="6">The sequence shown here is derived from an EMBL/GenBank/DDBJ whole genome shotgun (WGS) entry which is preliminary data.</text>
</comment>
<evidence type="ECO:0000256" key="2">
    <source>
        <dbReference type="ARBA" id="ARBA00022723"/>
    </source>
</evidence>
<keyword evidence="5" id="KW-0539">Nucleus</keyword>
<dbReference type="GO" id="GO:0008270">
    <property type="term" value="F:zinc ion binding"/>
    <property type="evidence" value="ECO:0007669"/>
    <property type="project" value="UniProtKB-KW"/>
</dbReference>
<keyword evidence="3" id="KW-0863">Zinc-finger</keyword>
<dbReference type="PANTHER" id="PTHR46481">
    <property type="entry name" value="ZINC FINGER BED DOMAIN-CONTAINING PROTEIN 4"/>
    <property type="match status" value="1"/>
</dbReference>
<evidence type="ECO:0000256" key="5">
    <source>
        <dbReference type="ARBA" id="ARBA00023242"/>
    </source>
</evidence>
<dbReference type="AlphaFoldDB" id="A0AAD5Q3B5"/>
<dbReference type="EMBL" id="JAKCXM010001031">
    <property type="protein sequence ID" value="KAJ0391448.1"/>
    <property type="molecule type" value="Genomic_DNA"/>
</dbReference>
<protein>
    <submittedName>
        <fullName evidence="6">Uncharacterized protein</fullName>
    </submittedName>
</protein>
<keyword evidence="2" id="KW-0479">Metal-binding</keyword>